<accession>A0AAE3UGN0</accession>
<protein>
    <submittedName>
        <fullName evidence="1">Uncharacterized protein</fullName>
    </submittedName>
</protein>
<comment type="caution">
    <text evidence="1">The sequence shown here is derived from an EMBL/GenBank/DDBJ whole genome shotgun (WGS) entry which is preliminary data.</text>
</comment>
<dbReference type="RefSeq" id="WP_314512823.1">
    <property type="nucleotide sequence ID" value="NZ_JASJOU010000006.1"/>
</dbReference>
<evidence type="ECO:0000313" key="2">
    <source>
        <dbReference type="Proteomes" id="UP001232063"/>
    </source>
</evidence>
<evidence type="ECO:0000313" key="1">
    <source>
        <dbReference type="EMBL" id="MDJ1502637.1"/>
    </source>
</evidence>
<dbReference type="AlphaFoldDB" id="A0AAE3UGN0"/>
<sequence length="136" mass="15825">MIRLYLDIDGVLLTKDQKLPDGVYELLDYVLATFDCYWLTTHCKGHADTAITYLSKFYSSEYLEKLKQVKPTNWDTLKTECIDYTQSFVWLDDFPFESEKNSLAKKDVLDRLIIVNLKQSFALQNLLIQLKSLANA</sequence>
<reference evidence="1" key="1">
    <citation type="submission" date="2023-05" db="EMBL/GenBank/DDBJ databases">
        <authorList>
            <person name="Zhang X."/>
        </authorList>
    </citation>
    <scope>NUCLEOTIDE SEQUENCE</scope>
    <source>
        <strain evidence="1">BD1B2-1</strain>
    </source>
</reference>
<dbReference type="EMBL" id="JASJOU010000006">
    <property type="protein sequence ID" value="MDJ1502637.1"/>
    <property type="molecule type" value="Genomic_DNA"/>
</dbReference>
<keyword evidence="2" id="KW-1185">Reference proteome</keyword>
<proteinExistence type="predicted"/>
<name>A0AAE3UGN0_9BACT</name>
<organism evidence="1 2">
    <name type="scientific">Xanthocytophaga agilis</name>
    <dbReference type="NCBI Taxonomy" id="3048010"/>
    <lineage>
        <taxon>Bacteria</taxon>
        <taxon>Pseudomonadati</taxon>
        <taxon>Bacteroidota</taxon>
        <taxon>Cytophagia</taxon>
        <taxon>Cytophagales</taxon>
        <taxon>Rhodocytophagaceae</taxon>
        <taxon>Xanthocytophaga</taxon>
    </lineage>
</organism>
<gene>
    <name evidence="1" type="ORF">QNI22_18360</name>
</gene>
<dbReference type="Proteomes" id="UP001232063">
    <property type="component" value="Unassembled WGS sequence"/>
</dbReference>